<evidence type="ECO:0000313" key="2">
    <source>
        <dbReference type="Proteomes" id="UP000032247"/>
    </source>
</evidence>
<reference evidence="1 2" key="1">
    <citation type="submission" date="2014-12" db="EMBL/GenBank/DDBJ databases">
        <title>Comparative genome analysis of Bacillus coagulans HM-08, Clostridium butyricum HM-68, Bacillus subtilis HM-66 and Bacillus licheniformis BL-09.</title>
        <authorList>
            <person name="Zhang H."/>
        </authorList>
    </citation>
    <scope>NUCLEOTIDE SEQUENCE [LARGE SCALE GENOMIC DNA]</scope>
    <source>
        <strain evidence="1 2">HM-66</strain>
    </source>
</reference>
<dbReference type="AlphaFoldDB" id="A0A0D1IUI2"/>
<gene>
    <name evidence="1" type="ORF">SC09_Contig17orf00112</name>
</gene>
<protein>
    <submittedName>
        <fullName evidence="1">Uncharacterized protein</fullName>
    </submittedName>
</protein>
<dbReference type="EMBL" id="JXBC01000001">
    <property type="protein sequence ID" value="KIU12983.1"/>
    <property type="molecule type" value="Genomic_DNA"/>
</dbReference>
<sequence>MKIMLELMVYFIYSSHVYHPLSLLDKPLTRIFRNFIVRVEIIC</sequence>
<accession>A0A0D1IUI2</accession>
<organism evidence="1 2">
    <name type="scientific">Bacillus subtilis</name>
    <dbReference type="NCBI Taxonomy" id="1423"/>
    <lineage>
        <taxon>Bacteria</taxon>
        <taxon>Bacillati</taxon>
        <taxon>Bacillota</taxon>
        <taxon>Bacilli</taxon>
        <taxon>Bacillales</taxon>
        <taxon>Bacillaceae</taxon>
        <taxon>Bacillus</taxon>
    </lineage>
</organism>
<evidence type="ECO:0000313" key="1">
    <source>
        <dbReference type="EMBL" id="KIU12983.1"/>
    </source>
</evidence>
<proteinExistence type="predicted"/>
<name>A0A0D1IUI2_BACIU</name>
<dbReference type="Proteomes" id="UP000032247">
    <property type="component" value="Unassembled WGS sequence"/>
</dbReference>
<comment type="caution">
    <text evidence="1">The sequence shown here is derived from an EMBL/GenBank/DDBJ whole genome shotgun (WGS) entry which is preliminary data.</text>
</comment>